<accession>A0A2P6NCY5</accession>
<evidence type="ECO:0000313" key="5">
    <source>
        <dbReference type="Proteomes" id="UP000241769"/>
    </source>
</evidence>
<dbReference type="Pfam" id="PF00149">
    <property type="entry name" value="Metallophos"/>
    <property type="match status" value="1"/>
</dbReference>
<dbReference type="GO" id="GO:0016787">
    <property type="term" value="F:hydrolase activity"/>
    <property type="evidence" value="ECO:0007669"/>
    <property type="project" value="InterPro"/>
</dbReference>
<gene>
    <name evidence="4" type="ORF">PROFUN_10806</name>
</gene>
<dbReference type="InterPro" id="IPR029052">
    <property type="entry name" value="Metallo-depent_PP-like"/>
</dbReference>
<keyword evidence="1" id="KW-1133">Transmembrane helix</keyword>
<dbReference type="InterPro" id="IPR004843">
    <property type="entry name" value="Calcineurin-like_PHP"/>
</dbReference>
<evidence type="ECO:0000259" key="3">
    <source>
        <dbReference type="Pfam" id="PF24384"/>
    </source>
</evidence>
<feature type="transmembrane region" description="Helical" evidence="1">
    <location>
        <begin position="550"/>
        <end position="568"/>
    </location>
</feature>
<proteinExistence type="predicted"/>
<keyword evidence="5" id="KW-1185">Reference proteome</keyword>
<comment type="caution">
    <text evidence="4">The sequence shown here is derived from an EMBL/GenBank/DDBJ whole genome shotgun (WGS) entry which is preliminary data.</text>
</comment>
<dbReference type="InParanoid" id="A0A2P6NCY5"/>
<name>A0A2P6NCY5_9EUKA</name>
<keyword evidence="1" id="KW-0812">Transmembrane</keyword>
<organism evidence="4 5">
    <name type="scientific">Planoprotostelium fungivorum</name>
    <dbReference type="NCBI Taxonomy" id="1890364"/>
    <lineage>
        <taxon>Eukaryota</taxon>
        <taxon>Amoebozoa</taxon>
        <taxon>Evosea</taxon>
        <taxon>Variosea</taxon>
        <taxon>Cavosteliida</taxon>
        <taxon>Cavosteliaceae</taxon>
        <taxon>Planoprotostelium</taxon>
    </lineage>
</organism>
<feature type="domain" description="Calcineurin-like phosphoesterase" evidence="2">
    <location>
        <begin position="21"/>
        <end position="252"/>
    </location>
</feature>
<evidence type="ECO:0000313" key="4">
    <source>
        <dbReference type="EMBL" id="PRP81817.1"/>
    </source>
</evidence>
<feature type="transmembrane region" description="Helical" evidence="1">
    <location>
        <begin position="646"/>
        <end position="666"/>
    </location>
</feature>
<dbReference type="AlphaFoldDB" id="A0A2P6NCY5"/>
<dbReference type="STRING" id="1890364.A0A2P6NCY5"/>
<evidence type="ECO:0000259" key="2">
    <source>
        <dbReference type="Pfam" id="PF00149"/>
    </source>
</evidence>
<feature type="transmembrane region" description="Helical" evidence="1">
    <location>
        <begin position="504"/>
        <end position="521"/>
    </location>
</feature>
<dbReference type="Gene3D" id="3.60.21.10">
    <property type="match status" value="1"/>
</dbReference>
<sequence>MLSLTLTSYIMGTSTEELLLFAQVSDTHLTHLEHDRTSDFHLLLHHFKDIIQPAFVLHTGDITDGQKNKLKWTQQEEDWITYKNALTENGMFDRSFWLDIRGNHDSYGVGPWTSPRNLYNQYAVFGSQSNATSTHRDQIHFTIHGSDSQTVVVDFRYSTPTSTFQFLSVDMTPPTGLSALSDLWGYLGVEGGRLLKERLEEGRGTINQTIIMGHYPVFATARHLKASGDSLNLVEISEKFPFLAMLCGHVHQRNYYDRQNGFWELELADFKMKRMFRLMALDHSIYNFVDVQLDQFPIVMVTNPKDARFLSDLEPLDRMRKSSHVRVIIITPTPSSITAQAFIDDVILGNLSYTGEKHLWTVPWNPLDYEEKLHRLRIVTTDSDGNVKEFSSQFSLDGTGARITTTSPILWLGHIYASELLYVISILLLLFILFFFLLGPRFWVLYLDYSGRRDQWEQKIREMIEFEDAVAADHRNCISPPSGLLTWQLEVTVYRYSQIPRSSFTLLTLSIFWLLVLPESFGPLDGEGNWGTVFLHTILVNGQVWTNWESAFVTLVSGLVCFIPAVALSGRTVNRDHFLEYSRLIGDAKKTGFKFLLTPGGMTGRRCIHGYLLKSKASIALFIVQLLGFLLVLALTFLSFNFTVVILSPIIWIHMALLANIVRLVLREMSHLKRNMYD</sequence>
<dbReference type="SUPFAM" id="SSF56300">
    <property type="entry name" value="Metallo-dependent phosphatases"/>
    <property type="match status" value="1"/>
</dbReference>
<dbReference type="EMBL" id="MDYQ01000117">
    <property type="protein sequence ID" value="PRP81817.1"/>
    <property type="molecule type" value="Genomic_DNA"/>
</dbReference>
<feature type="transmembrane region" description="Helical" evidence="1">
    <location>
        <begin position="420"/>
        <end position="444"/>
    </location>
</feature>
<evidence type="ECO:0000256" key="1">
    <source>
        <dbReference type="SAM" id="Phobius"/>
    </source>
</evidence>
<protein>
    <submittedName>
        <fullName evidence="4">Uncharacterized protein</fullName>
    </submittedName>
</protein>
<feature type="transmembrane region" description="Helical" evidence="1">
    <location>
        <begin position="619"/>
        <end position="640"/>
    </location>
</feature>
<dbReference type="PANTHER" id="PTHR14795:SF0">
    <property type="entry name" value="TRANSMEMBRANE PROTEIN 62"/>
    <property type="match status" value="1"/>
</dbReference>
<dbReference type="OrthoDB" id="27234at2759"/>
<keyword evidence="1" id="KW-0472">Membrane</keyword>
<reference evidence="4 5" key="1">
    <citation type="journal article" date="2018" name="Genome Biol. Evol.">
        <title>Multiple Roots of Fruiting Body Formation in Amoebozoa.</title>
        <authorList>
            <person name="Hillmann F."/>
            <person name="Forbes G."/>
            <person name="Novohradska S."/>
            <person name="Ferling I."/>
            <person name="Riege K."/>
            <person name="Groth M."/>
            <person name="Westermann M."/>
            <person name="Marz M."/>
            <person name="Spaller T."/>
            <person name="Winckler T."/>
            <person name="Schaap P."/>
            <person name="Glockner G."/>
        </authorList>
    </citation>
    <scope>NUCLEOTIDE SEQUENCE [LARGE SCALE GENOMIC DNA]</scope>
    <source>
        <strain evidence="4 5">Jena</strain>
    </source>
</reference>
<dbReference type="InterPro" id="IPR056229">
    <property type="entry name" value="Ig_TMM62"/>
</dbReference>
<feature type="domain" description="TMEM62 Ig-like" evidence="3">
    <location>
        <begin position="297"/>
        <end position="398"/>
    </location>
</feature>
<dbReference type="Pfam" id="PF24384">
    <property type="entry name" value="Ig_TMM62"/>
    <property type="match status" value="1"/>
</dbReference>
<dbReference type="Proteomes" id="UP000241769">
    <property type="component" value="Unassembled WGS sequence"/>
</dbReference>
<dbReference type="PANTHER" id="PTHR14795">
    <property type="entry name" value="HELICASE RELATED"/>
    <property type="match status" value="1"/>
</dbReference>